<dbReference type="GO" id="GO:0006865">
    <property type="term" value="P:amino acid transport"/>
    <property type="evidence" value="ECO:0007669"/>
    <property type="project" value="TreeGrafter"/>
</dbReference>
<dbReference type="EMBL" id="CACRXK020021065">
    <property type="protein sequence ID" value="CAB4035454.1"/>
    <property type="molecule type" value="Genomic_DNA"/>
</dbReference>
<dbReference type="Pfam" id="PF00209">
    <property type="entry name" value="SNF"/>
    <property type="match status" value="1"/>
</dbReference>
<reference evidence="7" key="1">
    <citation type="submission" date="2020-04" db="EMBL/GenBank/DDBJ databases">
        <authorList>
            <person name="Alioto T."/>
            <person name="Alioto T."/>
            <person name="Gomez Garrido J."/>
        </authorList>
    </citation>
    <scope>NUCLEOTIDE SEQUENCE</scope>
    <source>
        <strain evidence="7">A484AB</strain>
    </source>
</reference>
<dbReference type="OrthoDB" id="6581954at2759"/>
<keyword evidence="5" id="KW-0472">Membrane</keyword>
<dbReference type="Proteomes" id="UP001152795">
    <property type="component" value="Unassembled WGS sequence"/>
</dbReference>
<evidence type="ECO:0000256" key="5">
    <source>
        <dbReference type="ARBA" id="ARBA00023136"/>
    </source>
</evidence>
<feature type="binding site" evidence="6">
    <location>
        <position position="56"/>
    </location>
    <ligand>
        <name>Na(+)</name>
        <dbReference type="ChEBI" id="CHEBI:29101"/>
        <label>1</label>
    </ligand>
</feature>
<dbReference type="PANTHER" id="PTHR11616:SF182">
    <property type="entry name" value="TRANSPORTER"/>
    <property type="match status" value="1"/>
</dbReference>
<evidence type="ECO:0000313" key="7">
    <source>
        <dbReference type="EMBL" id="CAB4035454.1"/>
    </source>
</evidence>
<keyword evidence="3" id="KW-0812">Transmembrane</keyword>
<sequence length="386" mass="43729">QIQASFLVSASNGPDGDSAEPQLNKLDVESEEPRDSWGNKAEYLLASIGFAVGLGNLWRFPYLCQKNGGFAFLIPYFIFMVIEGIPIMMLEFAIGQKMRMSSWRVWPNVSPALSGLGLASVIVSLTVCCYYMVVIAWCFYYFYISFQKNLPWQLEELCPKYKSYQNLKNQVEFWQKNYTSYNNNQTIFANISKENYESKKSELEGFISCCVIDPPQWYFYSNVLEISTDIEDYSVGLNGKLVGCLIVAWVVVYLCVAKGIKSSGKVVYFTATFPYVILLILFFRGVTLDGAGSGIETFFSPQWDRLNDPKIWKDAATQMFFTLGMGFGTLITFSSYMPKNNQCVRDTYTVVFINCGTSIFSGFVIFTILGYRELKTGIKAADVSFH</sequence>
<dbReference type="AlphaFoldDB" id="A0A6S7JZ31"/>
<dbReference type="GO" id="GO:0046872">
    <property type="term" value="F:metal ion binding"/>
    <property type="evidence" value="ECO:0007669"/>
    <property type="project" value="UniProtKB-KW"/>
</dbReference>
<evidence type="ECO:0000256" key="6">
    <source>
        <dbReference type="PIRSR" id="PIRSR600175-1"/>
    </source>
</evidence>
<evidence type="ECO:0000256" key="3">
    <source>
        <dbReference type="ARBA" id="ARBA00022692"/>
    </source>
</evidence>
<dbReference type="GO" id="GO:0035725">
    <property type="term" value="P:sodium ion transmembrane transport"/>
    <property type="evidence" value="ECO:0007669"/>
    <property type="project" value="TreeGrafter"/>
</dbReference>
<evidence type="ECO:0000256" key="2">
    <source>
        <dbReference type="ARBA" id="ARBA00022448"/>
    </source>
</evidence>
<dbReference type="PRINTS" id="PR00176">
    <property type="entry name" value="NANEUSMPORT"/>
</dbReference>
<keyword evidence="6" id="KW-0479">Metal-binding</keyword>
<feature type="binding site" evidence="6">
    <location>
        <position position="354"/>
    </location>
    <ligand>
        <name>Na(+)</name>
        <dbReference type="ChEBI" id="CHEBI:29101"/>
        <label>1</label>
    </ligand>
</feature>
<name>A0A6S7JZ31_PARCT</name>
<dbReference type="SUPFAM" id="SSF161070">
    <property type="entry name" value="SNF-like"/>
    <property type="match status" value="1"/>
</dbReference>
<organism evidence="7 8">
    <name type="scientific">Paramuricea clavata</name>
    <name type="common">Red gorgonian</name>
    <name type="synonym">Violescent sea-whip</name>
    <dbReference type="NCBI Taxonomy" id="317549"/>
    <lineage>
        <taxon>Eukaryota</taxon>
        <taxon>Metazoa</taxon>
        <taxon>Cnidaria</taxon>
        <taxon>Anthozoa</taxon>
        <taxon>Octocorallia</taxon>
        <taxon>Malacalcyonacea</taxon>
        <taxon>Plexauridae</taxon>
        <taxon>Paramuricea</taxon>
    </lineage>
</organism>
<accession>A0A6S7JZ31</accession>
<dbReference type="PROSITE" id="PS50267">
    <property type="entry name" value="NA_NEUROTRAN_SYMP_3"/>
    <property type="match status" value="1"/>
</dbReference>
<evidence type="ECO:0000256" key="1">
    <source>
        <dbReference type="ARBA" id="ARBA00004141"/>
    </source>
</evidence>
<feature type="binding site" evidence="6">
    <location>
        <position position="51"/>
    </location>
    <ligand>
        <name>Na(+)</name>
        <dbReference type="ChEBI" id="CHEBI:29101"/>
        <label>1</label>
    </ligand>
</feature>
<evidence type="ECO:0000313" key="8">
    <source>
        <dbReference type="Proteomes" id="UP001152795"/>
    </source>
</evidence>
<keyword evidence="8" id="KW-1185">Reference proteome</keyword>
<proteinExistence type="predicted"/>
<feature type="non-terminal residue" evidence="7">
    <location>
        <position position="386"/>
    </location>
</feature>
<dbReference type="InterPro" id="IPR037272">
    <property type="entry name" value="SNS_sf"/>
</dbReference>
<dbReference type="GO" id="GO:0005886">
    <property type="term" value="C:plasma membrane"/>
    <property type="evidence" value="ECO:0007669"/>
    <property type="project" value="TreeGrafter"/>
</dbReference>
<feature type="binding site" evidence="6">
    <location>
        <position position="52"/>
    </location>
    <ligand>
        <name>Na(+)</name>
        <dbReference type="ChEBI" id="CHEBI:29101"/>
        <label>1</label>
    </ligand>
</feature>
<comment type="caution">
    <text evidence="7">The sequence shown here is derived from an EMBL/GenBank/DDBJ whole genome shotgun (WGS) entry which is preliminary data.</text>
</comment>
<comment type="subcellular location">
    <subcellularLocation>
        <location evidence="1">Membrane</location>
        <topology evidence="1">Multi-pass membrane protein</topology>
    </subcellularLocation>
</comment>
<feature type="binding site" evidence="6">
    <location>
        <position position="49"/>
    </location>
    <ligand>
        <name>Na(+)</name>
        <dbReference type="ChEBI" id="CHEBI:29101"/>
        <label>2</label>
    </ligand>
</feature>
<keyword evidence="4" id="KW-1133">Transmembrane helix</keyword>
<dbReference type="NCBIfam" id="NF037979">
    <property type="entry name" value="Na_transp"/>
    <property type="match status" value="1"/>
</dbReference>
<dbReference type="InterPro" id="IPR000175">
    <property type="entry name" value="Na/ntran_symport"/>
</dbReference>
<gene>
    <name evidence="7" type="ORF">PACLA_8A031766</name>
</gene>
<protein>
    <submittedName>
        <fullName evidence="7">Sodium-dependent neutral amino acid transporter B(0)AT1-like isoform X2</fullName>
    </submittedName>
</protein>
<keyword evidence="2" id="KW-0813">Transport</keyword>
<dbReference type="PANTHER" id="PTHR11616">
    <property type="entry name" value="SODIUM/CHLORIDE DEPENDENT TRANSPORTER"/>
    <property type="match status" value="1"/>
</dbReference>
<evidence type="ECO:0000256" key="4">
    <source>
        <dbReference type="ARBA" id="ARBA00022989"/>
    </source>
</evidence>
<keyword evidence="6" id="KW-0915">Sodium</keyword>